<evidence type="ECO:0000313" key="1">
    <source>
        <dbReference type="EnsemblMetazoa" id="AALB014588-PA"/>
    </source>
</evidence>
<proteinExistence type="predicted"/>
<evidence type="ECO:0000313" key="2">
    <source>
        <dbReference type="Proteomes" id="UP000069272"/>
    </source>
</evidence>
<protein>
    <submittedName>
        <fullName evidence="1">Uncharacterized protein</fullName>
    </submittedName>
</protein>
<reference evidence="1 2" key="1">
    <citation type="journal article" date="2017" name="G3 (Bethesda)">
        <title>The Physical Genome Mapping of Anopheles albimanus Corrected Scaffold Misassemblies and Identified Interarm Rearrangements in Genus Anopheles.</title>
        <authorList>
            <person name="Artemov G.N."/>
            <person name="Peery A.N."/>
            <person name="Jiang X."/>
            <person name="Tu Z."/>
            <person name="Stegniy V.N."/>
            <person name="Sharakhova M.V."/>
            <person name="Sharakhov I.V."/>
        </authorList>
    </citation>
    <scope>NUCLEOTIDE SEQUENCE [LARGE SCALE GENOMIC DNA]</scope>
    <source>
        <strain evidence="1 2">ALBI9_A</strain>
    </source>
</reference>
<sequence length="87" mass="9797">VFPVARQEGFVFLPVRSVGVLQKVERLEPSGDKISVRFGSLRGKRPEDGITHHARRALRPQCVPSGFLRHLPDRAISQVRRVDRDSG</sequence>
<dbReference type="Proteomes" id="UP000069272">
    <property type="component" value="Chromosome X"/>
</dbReference>
<keyword evidence="2" id="KW-1185">Reference proteome</keyword>
<name>A0A182FY90_ANOAL</name>
<dbReference type="AlphaFoldDB" id="A0A182FY90"/>
<dbReference type="VEuPathDB" id="VectorBase:AALB014588"/>
<dbReference type="EnsemblMetazoa" id="AALB014588-RA">
    <property type="protein sequence ID" value="AALB014588-PA"/>
    <property type="gene ID" value="AALB014588"/>
</dbReference>
<reference evidence="1" key="2">
    <citation type="submission" date="2022-08" db="UniProtKB">
        <authorList>
            <consortium name="EnsemblMetazoa"/>
        </authorList>
    </citation>
    <scope>IDENTIFICATION</scope>
    <source>
        <strain evidence="1">STECLA/ALBI9_A</strain>
    </source>
</reference>
<accession>A0A182FY90</accession>
<organism evidence="1 2">
    <name type="scientific">Anopheles albimanus</name>
    <name type="common">New world malaria mosquito</name>
    <dbReference type="NCBI Taxonomy" id="7167"/>
    <lineage>
        <taxon>Eukaryota</taxon>
        <taxon>Metazoa</taxon>
        <taxon>Ecdysozoa</taxon>
        <taxon>Arthropoda</taxon>
        <taxon>Hexapoda</taxon>
        <taxon>Insecta</taxon>
        <taxon>Pterygota</taxon>
        <taxon>Neoptera</taxon>
        <taxon>Endopterygota</taxon>
        <taxon>Diptera</taxon>
        <taxon>Nematocera</taxon>
        <taxon>Culicoidea</taxon>
        <taxon>Culicidae</taxon>
        <taxon>Anophelinae</taxon>
        <taxon>Anopheles</taxon>
    </lineage>
</organism>